<protein>
    <submittedName>
        <fullName evidence="12">Claudin-34</fullName>
    </submittedName>
</protein>
<gene>
    <name evidence="12" type="primary">CLDN34</name>
</gene>
<feature type="transmembrane region" description="Helical" evidence="10">
    <location>
        <begin position="133"/>
        <end position="152"/>
    </location>
</feature>
<sequence>MVPAHVPAPLQTAFTPPPLSLAQEAPYPGRYTSLSAHHVVIRSFPDCNAHWQLGCFGIATVAWILTTLSMGFVEWRMWYMDSTAHYPPGMARVGVWKVCIYHRNSSFDRATSCHRHTYWDAYLPLDIRVSQHLLLAASILGLLGKAVMVCALKNVYVADFRTCATYYLITVAGFLNVAAGIFISIAAIWNYCAVMDEEGISFPPSFSLPFKPDKQEVGNAFLVACLAAVMSLSCGMFFLFSNTPQSNKVRPKIWEM</sequence>
<comment type="similarity">
    <text evidence="3">Belongs to the claudin family.</text>
</comment>
<evidence type="ECO:0000313" key="11">
    <source>
        <dbReference type="Proteomes" id="UP000515202"/>
    </source>
</evidence>
<dbReference type="KEGG" id="pvp:105311568"/>
<evidence type="ECO:0000256" key="9">
    <source>
        <dbReference type="ARBA" id="ARBA00023136"/>
    </source>
</evidence>
<dbReference type="Gene3D" id="1.20.140.150">
    <property type="match status" value="1"/>
</dbReference>
<accession>A0A6P3RR37</accession>
<feature type="transmembrane region" description="Helical" evidence="10">
    <location>
        <begin position="51"/>
        <end position="73"/>
    </location>
</feature>
<keyword evidence="11" id="KW-1185">Reference proteome</keyword>
<feature type="transmembrane region" description="Helical" evidence="10">
    <location>
        <begin position="220"/>
        <end position="240"/>
    </location>
</feature>
<dbReference type="Proteomes" id="UP000515202">
    <property type="component" value="Unplaced"/>
</dbReference>
<evidence type="ECO:0000256" key="4">
    <source>
        <dbReference type="ARBA" id="ARBA00022427"/>
    </source>
</evidence>
<dbReference type="InterPro" id="IPR004031">
    <property type="entry name" value="PMP22/EMP/MP20/Claudin"/>
</dbReference>
<comment type="subcellular location">
    <subcellularLocation>
        <location evidence="1">Cell junction</location>
        <location evidence="1">Tight junction</location>
    </subcellularLocation>
    <subcellularLocation>
        <location evidence="2">Cell membrane</location>
        <topology evidence="2">Multi-pass membrane protein</topology>
    </subcellularLocation>
</comment>
<dbReference type="GO" id="GO:0005886">
    <property type="term" value="C:plasma membrane"/>
    <property type="evidence" value="ECO:0007669"/>
    <property type="project" value="UniProtKB-SubCell"/>
</dbReference>
<dbReference type="InterPro" id="IPR006187">
    <property type="entry name" value="Claudin"/>
</dbReference>
<dbReference type="GO" id="GO:0005923">
    <property type="term" value="C:bicellular tight junction"/>
    <property type="evidence" value="ECO:0007669"/>
    <property type="project" value="UniProtKB-SubCell"/>
</dbReference>
<evidence type="ECO:0000256" key="1">
    <source>
        <dbReference type="ARBA" id="ARBA00004435"/>
    </source>
</evidence>
<dbReference type="CTD" id="100288814"/>
<keyword evidence="6 10" id="KW-0812">Transmembrane</keyword>
<dbReference type="GeneID" id="105311568"/>
<evidence type="ECO:0000256" key="2">
    <source>
        <dbReference type="ARBA" id="ARBA00004651"/>
    </source>
</evidence>
<keyword evidence="8 10" id="KW-1133">Transmembrane helix</keyword>
<keyword evidence="5" id="KW-1003">Cell membrane</keyword>
<proteinExistence type="inferred from homology"/>
<evidence type="ECO:0000313" key="12">
    <source>
        <dbReference type="RefSeq" id="XP_011385844.2"/>
    </source>
</evidence>
<dbReference type="OrthoDB" id="9895009at2759"/>
<keyword evidence="7" id="KW-0965">Cell junction</keyword>
<dbReference type="GO" id="GO:0005198">
    <property type="term" value="F:structural molecule activity"/>
    <property type="evidence" value="ECO:0007669"/>
    <property type="project" value="InterPro"/>
</dbReference>
<dbReference type="AlphaFoldDB" id="A0A6P3RR37"/>
<evidence type="ECO:0000256" key="10">
    <source>
        <dbReference type="SAM" id="Phobius"/>
    </source>
</evidence>
<keyword evidence="4" id="KW-0796">Tight junction</keyword>
<name>A0A6P3RR37_PTEVA</name>
<feature type="transmembrane region" description="Helical" evidence="10">
    <location>
        <begin position="164"/>
        <end position="189"/>
    </location>
</feature>
<evidence type="ECO:0000256" key="3">
    <source>
        <dbReference type="ARBA" id="ARBA00008295"/>
    </source>
</evidence>
<evidence type="ECO:0000256" key="6">
    <source>
        <dbReference type="ARBA" id="ARBA00022692"/>
    </source>
</evidence>
<dbReference type="Pfam" id="PF13903">
    <property type="entry name" value="Claudin_2"/>
    <property type="match status" value="1"/>
</dbReference>
<keyword evidence="9 10" id="KW-0472">Membrane</keyword>
<dbReference type="RefSeq" id="XP_011385844.2">
    <property type="nucleotide sequence ID" value="XM_011387542.2"/>
</dbReference>
<reference evidence="12" key="1">
    <citation type="submission" date="2025-08" db="UniProtKB">
        <authorList>
            <consortium name="RefSeq"/>
        </authorList>
    </citation>
    <scope>IDENTIFICATION</scope>
    <source>
        <tissue evidence="12">Kidney</tissue>
    </source>
</reference>
<evidence type="ECO:0000256" key="5">
    <source>
        <dbReference type="ARBA" id="ARBA00022475"/>
    </source>
</evidence>
<evidence type="ECO:0000256" key="7">
    <source>
        <dbReference type="ARBA" id="ARBA00022949"/>
    </source>
</evidence>
<dbReference type="PANTHER" id="PTHR12002">
    <property type="entry name" value="CLAUDIN"/>
    <property type="match status" value="1"/>
</dbReference>
<organism evidence="11 12">
    <name type="scientific">Pteropus vampyrus</name>
    <name type="common">Large flying fox</name>
    <dbReference type="NCBI Taxonomy" id="132908"/>
    <lineage>
        <taxon>Eukaryota</taxon>
        <taxon>Metazoa</taxon>
        <taxon>Chordata</taxon>
        <taxon>Craniata</taxon>
        <taxon>Vertebrata</taxon>
        <taxon>Euteleostomi</taxon>
        <taxon>Mammalia</taxon>
        <taxon>Eutheria</taxon>
        <taxon>Laurasiatheria</taxon>
        <taxon>Chiroptera</taxon>
        <taxon>Yinpterochiroptera</taxon>
        <taxon>Pteropodoidea</taxon>
        <taxon>Pteropodidae</taxon>
        <taxon>Pteropodinae</taxon>
        <taxon>Pteropus</taxon>
    </lineage>
</organism>
<evidence type="ECO:0000256" key="8">
    <source>
        <dbReference type="ARBA" id="ARBA00022989"/>
    </source>
</evidence>